<reference evidence="2" key="1">
    <citation type="journal article" date="2023" name="Science">
        <title>Genome structures resolve the early diversification of teleost fishes.</title>
        <authorList>
            <person name="Parey E."/>
            <person name="Louis A."/>
            <person name="Montfort J."/>
            <person name="Bouchez O."/>
            <person name="Roques C."/>
            <person name="Iampietro C."/>
            <person name="Lluch J."/>
            <person name="Castinel A."/>
            <person name="Donnadieu C."/>
            <person name="Desvignes T."/>
            <person name="Floi Bucao C."/>
            <person name="Jouanno E."/>
            <person name="Wen M."/>
            <person name="Mejri S."/>
            <person name="Dirks R."/>
            <person name="Jansen H."/>
            <person name="Henkel C."/>
            <person name="Chen W.J."/>
            <person name="Zahm M."/>
            <person name="Cabau C."/>
            <person name="Klopp C."/>
            <person name="Thompson A.W."/>
            <person name="Robinson-Rechavi M."/>
            <person name="Braasch I."/>
            <person name="Lecointre G."/>
            <person name="Bobe J."/>
            <person name="Postlethwait J.H."/>
            <person name="Berthelot C."/>
            <person name="Roest Crollius H."/>
            <person name="Guiguen Y."/>
        </authorList>
    </citation>
    <scope>NUCLEOTIDE SEQUENCE</scope>
    <source>
        <strain evidence="2">WJC10195</strain>
    </source>
</reference>
<proteinExistence type="predicted"/>
<dbReference type="AlphaFoldDB" id="A0A9Q1J2N9"/>
<feature type="region of interest" description="Disordered" evidence="1">
    <location>
        <begin position="81"/>
        <end position="103"/>
    </location>
</feature>
<protein>
    <submittedName>
        <fullName evidence="2">Uncharacterized protein</fullName>
    </submittedName>
</protein>
<name>A0A9Q1J2N9_SYNKA</name>
<accession>A0A9Q1J2N9</accession>
<keyword evidence="3" id="KW-1185">Reference proteome</keyword>
<dbReference type="EMBL" id="JAINUF010000004">
    <property type="protein sequence ID" value="KAJ8363936.1"/>
    <property type="molecule type" value="Genomic_DNA"/>
</dbReference>
<organism evidence="2 3">
    <name type="scientific">Synaphobranchus kaupii</name>
    <name type="common">Kaup's arrowtooth eel</name>
    <dbReference type="NCBI Taxonomy" id="118154"/>
    <lineage>
        <taxon>Eukaryota</taxon>
        <taxon>Metazoa</taxon>
        <taxon>Chordata</taxon>
        <taxon>Craniata</taxon>
        <taxon>Vertebrata</taxon>
        <taxon>Euteleostomi</taxon>
        <taxon>Actinopterygii</taxon>
        <taxon>Neopterygii</taxon>
        <taxon>Teleostei</taxon>
        <taxon>Anguilliformes</taxon>
        <taxon>Synaphobranchidae</taxon>
        <taxon>Synaphobranchus</taxon>
    </lineage>
</organism>
<evidence type="ECO:0000313" key="3">
    <source>
        <dbReference type="Proteomes" id="UP001152622"/>
    </source>
</evidence>
<sequence>MDFMAQYLHPLVASGNISPDLAEILMEWYYKKTTHRLLVTVQVITGEEFQLLFREREEKEQSTAALKEQRAQLQRRKLRQLPAPRLLHQSPCLHIHPPANSKR</sequence>
<dbReference type="Proteomes" id="UP001152622">
    <property type="component" value="Chromosome 4"/>
</dbReference>
<evidence type="ECO:0000313" key="2">
    <source>
        <dbReference type="EMBL" id="KAJ8363936.1"/>
    </source>
</evidence>
<comment type="caution">
    <text evidence="2">The sequence shown here is derived from an EMBL/GenBank/DDBJ whole genome shotgun (WGS) entry which is preliminary data.</text>
</comment>
<evidence type="ECO:0000256" key="1">
    <source>
        <dbReference type="SAM" id="MobiDB-lite"/>
    </source>
</evidence>
<gene>
    <name evidence="2" type="ORF">SKAU_G00127670</name>
</gene>